<evidence type="ECO:0000256" key="4">
    <source>
        <dbReference type="SAM" id="MobiDB-lite"/>
    </source>
</evidence>
<evidence type="ECO:0000256" key="3">
    <source>
        <dbReference type="PROSITE-ProRule" id="PRU00023"/>
    </source>
</evidence>
<feature type="compositionally biased region" description="Low complexity" evidence="4">
    <location>
        <begin position="560"/>
        <end position="581"/>
    </location>
</feature>
<protein>
    <submittedName>
        <fullName evidence="5">Serine/threonine-protein phosphatase 6 regulatory ankyrin repeat subunit B</fullName>
    </submittedName>
</protein>
<dbReference type="PANTHER" id="PTHR24198:SF165">
    <property type="entry name" value="ANKYRIN REPEAT-CONTAINING PROTEIN-RELATED"/>
    <property type="match status" value="1"/>
</dbReference>
<keyword evidence="2 3" id="KW-0040">ANK repeat</keyword>
<dbReference type="SUPFAM" id="SSF48403">
    <property type="entry name" value="Ankyrin repeat"/>
    <property type="match status" value="1"/>
</dbReference>
<reference evidence="5 7" key="1">
    <citation type="submission" date="2015-10" db="EMBL/GenBank/DDBJ databases">
        <title>The cercosporin biosynthetic gene cluster was horizontally transferred to several fungal lineages and shown to be expanded in Cercospora beticola based on microsynteny with recipient genomes.</title>
        <authorList>
            <person name="De Jonge R."/>
            <person name="Ebert M.K."/>
            <person name="Suttle J.C."/>
            <person name="Jurick Ii W.M."/>
            <person name="Secor G.A."/>
            <person name="Thomma B.P."/>
            <person name="Van De Peer Y."/>
            <person name="Bolton M.D."/>
        </authorList>
    </citation>
    <scope>NUCLEOTIDE SEQUENCE [LARGE SCALE GENOMIC DNA]</scope>
    <source>
        <strain evidence="5 7">09-40</strain>
    </source>
</reference>
<name>A0A2G5I8B1_CERBT</name>
<evidence type="ECO:0000313" key="5">
    <source>
        <dbReference type="EMBL" id="PIB01047.1"/>
    </source>
</evidence>
<dbReference type="PROSITE" id="PS50297">
    <property type="entry name" value="ANK_REP_REGION"/>
    <property type="match status" value="2"/>
</dbReference>
<dbReference type="PRINTS" id="PR01415">
    <property type="entry name" value="ANKYRIN"/>
</dbReference>
<dbReference type="InterPro" id="IPR036770">
    <property type="entry name" value="Ankyrin_rpt-contain_sf"/>
</dbReference>
<dbReference type="Proteomes" id="UP000230605">
    <property type="component" value="Chromosome 1"/>
</dbReference>
<dbReference type="Gene3D" id="1.25.40.20">
    <property type="entry name" value="Ankyrin repeat-containing domain"/>
    <property type="match status" value="2"/>
</dbReference>
<gene>
    <name evidence="5" type="ORF">CB0940_02233</name>
    <name evidence="6" type="ORF">RHO25_002219</name>
</gene>
<dbReference type="OrthoDB" id="3650454at2759"/>
<accession>A0A2G5I8B1</accession>
<feature type="region of interest" description="Disordered" evidence="4">
    <location>
        <begin position="225"/>
        <end position="267"/>
    </location>
</feature>
<dbReference type="SMART" id="SM00248">
    <property type="entry name" value="ANK"/>
    <property type="match status" value="7"/>
</dbReference>
<dbReference type="EMBL" id="LKMD01000100">
    <property type="protein sequence ID" value="PIB01047.1"/>
    <property type="molecule type" value="Genomic_DNA"/>
</dbReference>
<dbReference type="PROSITE" id="PS50088">
    <property type="entry name" value="ANK_REPEAT"/>
    <property type="match status" value="2"/>
</dbReference>
<evidence type="ECO:0000313" key="8">
    <source>
        <dbReference type="Proteomes" id="UP001302367"/>
    </source>
</evidence>
<feature type="region of interest" description="Disordered" evidence="4">
    <location>
        <begin position="560"/>
        <end position="599"/>
    </location>
</feature>
<keyword evidence="8" id="KW-1185">Reference proteome</keyword>
<proteinExistence type="predicted"/>
<dbReference type="EMBL" id="CP134185">
    <property type="protein sequence ID" value="WPA97609.1"/>
    <property type="molecule type" value="Genomic_DNA"/>
</dbReference>
<organism evidence="5 7">
    <name type="scientific">Cercospora beticola</name>
    <name type="common">Sugarbeet leaf spot fungus</name>
    <dbReference type="NCBI Taxonomy" id="122368"/>
    <lineage>
        <taxon>Eukaryota</taxon>
        <taxon>Fungi</taxon>
        <taxon>Dikarya</taxon>
        <taxon>Ascomycota</taxon>
        <taxon>Pezizomycotina</taxon>
        <taxon>Dothideomycetes</taxon>
        <taxon>Dothideomycetidae</taxon>
        <taxon>Mycosphaerellales</taxon>
        <taxon>Mycosphaerellaceae</taxon>
        <taxon>Cercospora</taxon>
    </lineage>
</organism>
<reference evidence="6 8" key="2">
    <citation type="submission" date="2023-09" db="EMBL/GenBank/DDBJ databases">
        <title>Complete-Gapless Cercospora beticola genome.</title>
        <authorList>
            <person name="Wyatt N.A."/>
            <person name="Spanner R.E."/>
            <person name="Bolton M.D."/>
        </authorList>
    </citation>
    <scope>NUCLEOTIDE SEQUENCE [LARGE SCALE GENOMIC DNA]</scope>
    <source>
        <strain evidence="6">Cb09-40</strain>
    </source>
</reference>
<feature type="repeat" description="ANK" evidence="3">
    <location>
        <begin position="326"/>
        <end position="348"/>
    </location>
</feature>
<sequence>MALKHQLRHSEQSEGCIMRFLTELEDNITDANEIIRDGRIPYDELDFSDSDASHSSLADSADGRTELEQIIDDIADIVTGLFDLTRFVSRACPSDLAIKASNLNMTRFNLSDENEALIEFPGASREIINRLIEASHRRRQILTYLHEIEPTHSDADSKADRFRLSRPKLVEGLVPDTASESDDEKRKQSYLQMGAYPYHIEIPRVTDLESWSLWSSSTAKWSGFNTKGHTGENGDADDVLGFPDSQSRDGATQQLQGPENDFLDAANSGDMAQVKTLYTQIRSEGNPNRQELGRKALLEGSKTGHTGLVEFLLEEGQILSDFSDTRGRTPLWWAAENGHAEVVRLLIQDPTGYIDETDESNDTALSRTVEKGSADVVQMLVESKAVVRFAHIYKAAKNDHKDILRYLLTYAEDANEGNRNYAEHLLHGSAFYDLPELMTKVLALGVNVNAVDRQSRTALHESATSGSARTADILLNQGADVNSLDQGRQTPIWIAATSGHTEVVRLMLQRPHEVSVSFLDYVDELLNRVPGTRQNTIYALLAAKKSALLAENPRRRLNTSWTDTSRTDTSWTNTSWTGTTRANPDTRPWLRTNPTHYGH</sequence>
<dbReference type="Pfam" id="PF12796">
    <property type="entry name" value="Ank_2"/>
    <property type="match status" value="2"/>
</dbReference>
<feature type="compositionally biased region" description="Polar residues" evidence="4">
    <location>
        <begin position="244"/>
        <end position="257"/>
    </location>
</feature>
<evidence type="ECO:0000313" key="6">
    <source>
        <dbReference type="EMBL" id="WPA97609.1"/>
    </source>
</evidence>
<dbReference type="AlphaFoldDB" id="A0A2G5I8B1"/>
<evidence type="ECO:0000256" key="1">
    <source>
        <dbReference type="ARBA" id="ARBA00022737"/>
    </source>
</evidence>
<feature type="repeat" description="ANK" evidence="3">
    <location>
        <begin position="454"/>
        <end position="486"/>
    </location>
</feature>
<evidence type="ECO:0000313" key="7">
    <source>
        <dbReference type="Proteomes" id="UP000230605"/>
    </source>
</evidence>
<evidence type="ECO:0000256" key="2">
    <source>
        <dbReference type="ARBA" id="ARBA00023043"/>
    </source>
</evidence>
<dbReference type="PANTHER" id="PTHR24198">
    <property type="entry name" value="ANKYRIN REPEAT AND PROTEIN KINASE DOMAIN-CONTAINING PROTEIN"/>
    <property type="match status" value="1"/>
</dbReference>
<dbReference type="Proteomes" id="UP001302367">
    <property type="component" value="Chromosome 2"/>
</dbReference>
<keyword evidence="1" id="KW-0677">Repeat</keyword>
<dbReference type="InterPro" id="IPR002110">
    <property type="entry name" value="Ankyrin_rpt"/>
</dbReference>